<dbReference type="RefSeq" id="YP_009052265.1">
    <property type="nucleotide sequence ID" value="NC_024697.1"/>
</dbReference>
<keyword evidence="1" id="KW-0175">Coiled coil</keyword>
<feature type="coiled-coil region" evidence="1">
    <location>
        <begin position="42"/>
        <end position="76"/>
    </location>
</feature>
<accession>A0A076FG84</accession>
<proteinExistence type="predicted"/>
<evidence type="ECO:0000313" key="3">
    <source>
        <dbReference type="Proteomes" id="UP000028667"/>
    </source>
</evidence>
<evidence type="ECO:0008006" key="4">
    <source>
        <dbReference type="Google" id="ProtNLM"/>
    </source>
</evidence>
<gene>
    <name evidence="2" type="ORF">AaV_191</name>
</gene>
<organism evidence="2 3">
    <name type="scientific">Aureococcus anophagefferens virus</name>
    <dbReference type="NCBI Taxonomy" id="1474867"/>
    <lineage>
        <taxon>Viruses</taxon>
        <taxon>Varidnaviria</taxon>
        <taxon>Bamfordvirae</taxon>
        <taxon>Nucleocytoviricota</taxon>
        <taxon>Megaviricetes</taxon>
        <taxon>Imitervirales</taxon>
        <taxon>Schizomimiviridae</taxon>
        <taxon>Kratosvirus</taxon>
        <taxon>Kratosvirus quantuckense</taxon>
    </lineage>
</organism>
<keyword evidence="3" id="KW-1185">Reference proteome</keyword>
<feature type="coiled-coil region" evidence="1">
    <location>
        <begin position="212"/>
        <end position="250"/>
    </location>
</feature>
<dbReference type="GeneID" id="20041600"/>
<sequence length="293" mass="35304">MPFKCEVCNIITTTQRKLDTHFQTQKHIRNSTFDNTDSSEKIKDLESKLNKVIKLTNLLQKENENLKKKVINIESAFYAKTIKNQNQIKINFYGNENLSYITEEIAFKMMLRPSSLVSNFLKQVHFNENYPENNNVIIKNKNKNVIHIMNSKSDYVSLNKQQFLEEKIDEIYNYFEDNYGKEFKKKYANTVYAKIWQKRFEIINNPEHKLHKKTLKEEIAKININIHDFNDRLQEIKRKKAKEAKELESRKFIFHMEVFKQETERRLKCPNQKFDYTIEDFTLKFVEENFQKS</sequence>
<dbReference type="KEGG" id="vg:20041600"/>
<dbReference type="Proteomes" id="UP000028667">
    <property type="component" value="Segment"/>
</dbReference>
<dbReference type="EMBL" id="KJ645900">
    <property type="protein sequence ID" value="AII17080.1"/>
    <property type="molecule type" value="Genomic_DNA"/>
</dbReference>
<reference evidence="2 3" key="1">
    <citation type="journal article" date="2014" name="Virology">
        <title>Genome of brown tide virus (AaV), the little giant of the Megaviridae, elucidates NCLDV genome expansion and host-virus coevolution.</title>
        <authorList>
            <person name="Moniruzzaman M."/>
            <person name="LeCleir G.R."/>
            <person name="Brown C.M."/>
            <person name="Gobler C.J."/>
            <person name="Bidle K.D."/>
            <person name="Wilson W.H."/>
            <person name="Wilhelm S.W."/>
        </authorList>
    </citation>
    <scope>NUCLEOTIDE SEQUENCE [LARGE SCALE GENOMIC DNA]</scope>
    <source>
        <strain evidence="2">BtV-01</strain>
    </source>
</reference>
<protein>
    <recommendedName>
        <fullName evidence="4">C2H2-type domain-containing protein</fullName>
    </recommendedName>
</protein>
<name>A0A076FG84_9VIRU</name>
<evidence type="ECO:0000256" key="1">
    <source>
        <dbReference type="SAM" id="Coils"/>
    </source>
</evidence>
<evidence type="ECO:0000313" key="2">
    <source>
        <dbReference type="EMBL" id="AII17080.1"/>
    </source>
</evidence>